<sequence>MKYLAAIVLILFFAASSLAQEVPEAPPDWQLKALELQVQVEQLKAKLRDSQEIVRLYQFYIEQMQQEREGKGIAKASEELKKYKDSLAMPLPTSPAP</sequence>
<dbReference type="AlphaFoldDB" id="A0A6H1ZSF5"/>
<gene>
    <name evidence="1" type="ORF">TM448A01786_0014</name>
    <name evidence="2" type="ORF">TM448B01983_0004</name>
</gene>
<dbReference type="EMBL" id="MT144199">
    <property type="protein sequence ID" value="QJA50504.1"/>
    <property type="molecule type" value="Genomic_DNA"/>
</dbReference>
<proteinExistence type="predicted"/>
<name>A0A6H1ZSF5_9ZZZZ</name>
<protein>
    <submittedName>
        <fullName evidence="1">Uncharacterized protein</fullName>
    </submittedName>
</protein>
<evidence type="ECO:0000313" key="1">
    <source>
        <dbReference type="EMBL" id="QJA50504.1"/>
    </source>
</evidence>
<reference evidence="1" key="1">
    <citation type="submission" date="2020-03" db="EMBL/GenBank/DDBJ databases">
        <title>The deep terrestrial virosphere.</title>
        <authorList>
            <person name="Holmfeldt K."/>
            <person name="Nilsson E."/>
            <person name="Simone D."/>
            <person name="Lopez-Fernandez M."/>
            <person name="Wu X."/>
            <person name="de Brujin I."/>
            <person name="Lundin D."/>
            <person name="Andersson A."/>
            <person name="Bertilsson S."/>
            <person name="Dopson M."/>
        </authorList>
    </citation>
    <scope>NUCLEOTIDE SEQUENCE</scope>
    <source>
        <strain evidence="1">TM448A01786</strain>
        <strain evidence="2">TM448B01983</strain>
    </source>
</reference>
<organism evidence="1">
    <name type="scientific">viral metagenome</name>
    <dbReference type="NCBI Taxonomy" id="1070528"/>
    <lineage>
        <taxon>unclassified sequences</taxon>
        <taxon>metagenomes</taxon>
        <taxon>organismal metagenomes</taxon>
    </lineage>
</organism>
<accession>A0A6H1ZSF5</accession>
<dbReference type="EMBL" id="MT144858">
    <property type="protein sequence ID" value="QJI00518.1"/>
    <property type="molecule type" value="Genomic_DNA"/>
</dbReference>
<evidence type="ECO:0000313" key="2">
    <source>
        <dbReference type="EMBL" id="QJI00518.1"/>
    </source>
</evidence>